<dbReference type="EMBL" id="JBHSMK010000009">
    <property type="protein sequence ID" value="MFC5437880.1"/>
    <property type="molecule type" value="Genomic_DNA"/>
</dbReference>
<dbReference type="Proteomes" id="UP001596013">
    <property type="component" value="Unassembled WGS sequence"/>
</dbReference>
<dbReference type="InterPro" id="IPR001633">
    <property type="entry name" value="EAL_dom"/>
</dbReference>
<sequence>MTSKQARGELRERFYRSVAETLSLLHTAPGYDRRLALTEVARILAATMDLPLVWIGRREPDHATVDVLAAAGPEAGYAANLEISVDEHGPGGRGPVANVLRQGKARAVTIEAPEFAPWREAARQHGLGSCIVAAVTIRDGGQLTLAAYARSGAPLLSDELLDWAQRLADELARFWDHQALLERNLRMSRYRDAQRMIQRALLEQPDPAAVYRTLAQALVDIAGAAAVEVFASEDTGELLQRVALVGPMADAMQLLPVPSRHSLGPTFYTPTLAFMQGRPVVRVRPAENPQAAAAWRQGPLATIGAVGCWPLFGAADADGALGGPSGVFAVITAEADAFDAEMCLLVDEIADAAGLALRQHQQRSALLQKQELQTYLALHDALTDVPNRRALDHHLASVLARAEQQGRIVAVGLLDLDDLKPINDRYGHAAGDRILVEVAGRLRGALRVEDYVARLGGDEFVLVFEDLEREQDLDLLLARVWQALQQPLLIDGATFHLSASLGMALYPIHAQANGEQLIRCADQAMYQVKARKRQRDRWWALPARPGNAEASAGHDGRGPPPYGEVAAELLGPWFAALEAQLPRMAEGYYAELQAHEGAASLLGVLLPADVAMVKQRLCWHLSMLLRPGLDTETHQAGAMRAGFFHAACGVEEVWLLEAIEALRDIFVGMLDSGAHRDHRPLSIVLQRLALDRQWQLLSMRETQRRRVALLAALNVLAWSADGYLELIQGVVDALTANDEILACAVGRPDAAGQLTYEAVAGEAFADYLRALCRGETSPIGVQVDSADGGGPTGRAWRTATIQRCAHYGSDPAMLNWREIAARVGIVSSVAVPLCPLPRTPAAVLTIYSAYAGGFQSEDQRAFIEQIKTVLDLALARLAPPRPGAELLPFFMRERWRALIATDAVQMHYQPVVRLADGRVTELEALARLRDDDGDTLSPARFLPALGDADLIVLFRQGLRQAMACRQALLQAGYALDVSINAPAAALTDPRYAETAAALLANNACPAQALLFEILESPIGTDHTAPAGMAGMQALKALGVRLVEDDLGAGYSTLIRLRQWPFDRVKIDQAIVRQIGDDPLPALRFIRQLIRLGHDLGLEVVVEGLETAGSVEAALILGADLGQGYILARPMPGAALADWLAGFQAGWDARRPVTAAGALAAALVWEEQFLALPPGSLAWQAHAEAGDAVGRYPGGETSPALHDSQAAMMTAAIGGPADPVYRRTRDAFLAHLIERVHVEERRTEGLADAGATTGQAPAAAAPLVDDQWRAGNWPVG</sequence>
<dbReference type="Gene3D" id="3.20.20.450">
    <property type="entry name" value="EAL domain"/>
    <property type="match status" value="1"/>
</dbReference>
<proteinExistence type="predicted"/>
<evidence type="ECO:0000259" key="1">
    <source>
        <dbReference type="PROSITE" id="PS50883"/>
    </source>
</evidence>
<dbReference type="SUPFAM" id="SSF55073">
    <property type="entry name" value="Nucleotide cyclase"/>
    <property type="match status" value="1"/>
</dbReference>
<dbReference type="InterPro" id="IPR029016">
    <property type="entry name" value="GAF-like_dom_sf"/>
</dbReference>
<keyword evidence="4" id="KW-1185">Reference proteome</keyword>
<dbReference type="SUPFAM" id="SSF55781">
    <property type="entry name" value="GAF domain-like"/>
    <property type="match status" value="3"/>
</dbReference>
<dbReference type="Gene3D" id="3.30.70.270">
    <property type="match status" value="1"/>
</dbReference>
<gene>
    <name evidence="3" type="ORF">ACFPME_15065</name>
</gene>
<feature type="domain" description="EAL" evidence="1">
    <location>
        <begin position="888"/>
        <end position="1143"/>
    </location>
</feature>
<dbReference type="Gene3D" id="3.30.450.40">
    <property type="match status" value="3"/>
</dbReference>
<dbReference type="SMART" id="SM00052">
    <property type="entry name" value="EAL"/>
    <property type="match status" value="1"/>
</dbReference>
<dbReference type="PANTHER" id="PTHR44757">
    <property type="entry name" value="DIGUANYLATE CYCLASE DGCP"/>
    <property type="match status" value="1"/>
</dbReference>
<protein>
    <submittedName>
        <fullName evidence="3">EAL domain-containing protein</fullName>
    </submittedName>
</protein>
<dbReference type="InterPro" id="IPR003018">
    <property type="entry name" value="GAF"/>
</dbReference>
<accession>A0ABW0JQ45</accession>
<dbReference type="InterPro" id="IPR029787">
    <property type="entry name" value="Nucleotide_cyclase"/>
</dbReference>
<name>A0ABW0JQ45_9GAMM</name>
<dbReference type="Pfam" id="PF00563">
    <property type="entry name" value="EAL"/>
    <property type="match status" value="1"/>
</dbReference>
<dbReference type="RefSeq" id="WP_377306472.1">
    <property type="nucleotide sequence ID" value="NZ_JBHSMK010000009.1"/>
</dbReference>
<reference evidence="4" key="1">
    <citation type="journal article" date="2019" name="Int. J. Syst. Evol. Microbiol.">
        <title>The Global Catalogue of Microorganisms (GCM) 10K type strain sequencing project: providing services to taxonomists for standard genome sequencing and annotation.</title>
        <authorList>
            <consortium name="The Broad Institute Genomics Platform"/>
            <consortium name="The Broad Institute Genome Sequencing Center for Infectious Disease"/>
            <person name="Wu L."/>
            <person name="Ma J."/>
        </authorList>
    </citation>
    <scope>NUCLEOTIDE SEQUENCE [LARGE SCALE GENOMIC DNA]</scope>
    <source>
        <strain evidence="4">JCM 17130</strain>
    </source>
</reference>
<dbReference type="InterPro" id="IPR035919">
    <property type="entry name" value="EAL_sf"/>
</dbReference>
<dbReference type="PANTHER" id="PTHR44757:SF2">
    <property type="entry name" value="BIOFILM ARCHITECTURE MAINTENANCE PROTEIN MBAA"/>
    <property type="match status" value="1"/>
</dbReference>
<dbReference type="PROSITE" id="PS50887">
    <property type="entry name" value="GGDEF"/>
    <property type="match status" value="1"/>
</dbReference>
<dbReference type="CDD" id="cd01948">
    <property type="entry name" value="EAL"/>
    <property type="match status" value="1"/>
</dbReference>
<dbReference type="SMART" id="SM00065">
    <property type="entry name" value="GAF"/>
    <property type="match status" value="2"/>
</dbReference>
<evidence type="ECO:0000313" key="4">
    <source>
        <dbReference type="Proteomes" id="UP001596013"/>
    </source>
</evidence>
<dbReference type="SUPFAM" id="SSF141868">
    <property type="entry name" value="EAL domain-like"/>
    <property type="match status" value="1"/>
</dbReference>
<dbReference type="InterPro" id="IPR012292">
    <property type="entry name" value="Globin/Proto"/>
</dbReference>
<comment type="caution">
    <text evidence="3">The sequence shown here is derived from an EMBL/GenBank/DDBJ whole genome shotgun (WGS) entry which is preliminary data.</text>
</comment>
<dbReference type="InterPro" id="IPR000160">
    <property type="entry name" value="GGDEF_dom"/>
</dbReference>
<dbReference type="InterPro" id="IPR052155">
    <property type="entry name" value="Biofilm_reg_signaling"/>
</dbReference>
<evidence type="ECO:0000313" key="3">
    <source>
        <dbReference type="EMBL" id="MFC5437880.1"/>
    </source>
</evidence>
<dbReference type="CDD" id="cd01949">
    <property type="entry name" value="GGDEF"/>
    <property type="match status" value="1"/>
</dbReference>
<dbReference type="NCBIfam" id="TIGR00254">
    <property type="entry name" value="GGDEF"/>
    <property type="match status" value="1"/>
</dbReference>
<evidence type="ECO:0000259" key="2">
    <source>
        <dbReference type="PROSITE" id="PS50887"/>
    </source>
</evidence>
<dbReference type="InterPro" id="IPR043128">
    <property type="entry name" value="Rev_trsase/Diguanyl_cyclase"/>
</dbReference>
<organism evidence="3 4">
    <name type="scientific">Rhodanobacter umsongensis</name>
    <dbReference type="NCBI Taxonomy" id="633153"/>
    <lineage>
        <taxon>Bacteria</taxon>
        <taxon>Pseudomonadati</taxon>
        <taxon>Pseudomonadota</taxon>
        <taxon>Gammaproteobacteria</taxon>
        <taxon>Lysobacterales</taxon>
        <taxon>Rhodanobacteraceae</taxon>
        <taxon>Rhodanobacter</taxon>
    </lineage>
</organism>
<feature type="domain" description="GGDEF" evidence="2">
    <location>
        <begin position="407"/>
        <end position="543"/>
    </location>
</feature>
<dbReference type="Pfam" id="PF00990">
    <property type="entry name" value="GGDEF"/>
    <property type="match status" value="1"/>
</dbReference>
<dbReference type="PROSITE" id="PS50883">
    <property type="entry name" value="EAL"/>
    <property type="match status" value="1"/>
</dbReference>
<dbReference type="Gene3D" id="1.10.490.10">
    <property type="entry name" value="Globins"/>
    <property type="match status" value="1"/>
</dbReference>
<dbReference type="SMART" id="SM00267">
    <property type="entry name" value="GGDEF"/>
    <property type="match status" value="1"/>
</dbReference>